<gene>
    <name evidence="11" type="ORF">J2Z75_004076</name>
</gene>
<dbReference type="PRINTS" id="PR00344">
    <property type="entry name" value="BCTRLSENSOR"/>
</dbReference>
<evidence type="ECO:0000256" key="1">
    <source>
        <dbReference type="ARBA" id="ARBA00000085"/>
    </source>
</evidence>
<keyword evidence="12" id="KW-1185">Reference proteome</keyword>
<dbReference type="InterPro" id="IPR052162">
    <property type="entry name" value="Sensor_kinase/Photoreceptor"/>
</dbReference>
<evidence type="ECO:0000313" key="11">
    <source>
        <dbReference type="EMBL" id="MBP1860555.1"/>
    </source>
</evidence>
<evidence type="ECO:0000259" key="9">
    <source>
        <dbReference type="PROSITE" id="PS50112"/>
    </source>
</evidence>
<dbReference type="Pfam" id="PF02518">
    <property type="entry name" value="HATPase_c"/>
    <property type="match status" value="1"/>
</dbReference>
<feature type="domain" description="Response regulatory" evidence="8">
    <location>
        <begin position="822"/>
        <end position="938"/>
    </location>
</feature>
<dbReference type="PROSITE" id="PS50113">
    <property type="entry name" value="PAC"/>
    <property type="match status" value="3"/>
</dbReference>
<dbReference type="Proteomes" id="UP000823786">
    <property type="component" value="Unassembled WGS sequence"/>
</dbReference>
<comment type="catalytic activity">
    <reaction evidence="1">
        <text>ATP + protein L-histidine = ADP + protein N-phospho-L-histidine.</text>
        <dbReference type="EC" id="2.7.13.3"/>
    </reaction>
</comment>
<proteinExistence type="predicted"/>
<dbReference type="InterPro" id="IPR013655">
    <property type="entry name" value="PAS_fold_3"/>
</dbReference>
<feature type="modified residue" description="4-aspartylphosphate" evidence="6">
    <location>
        <position position="1015"/>
    </location>
</feature>
<evidence type="ECO:0000259" key="10">
    <source>
        <dbReference type="PROSITE" id="PS50113"/>
    </source>
</evidence>
<evidence type="ECO:0000256" key="2">
    <source>
        <dbReference type="ARBA" id="ARBA00012438"/>
    </source>
</evidence>
<dbReference type="InterPro" id="IPR000700">
    <property type="entry name" value="PAS-assoc_C"/>
</dbReference>
<sequence>MQAPASDMRYPFLAEGGEIASLILKFDWAKTSIGPLSRWPGSLKSIVAVILRAKVPMVLLWGTDGVMIYNDGYAAFAGQRHPVSLGSNVGEHWPEVAEFNANVLKVVLGGGTLGYRDQHLVIERNGLPEDVWLNLDYSPVPDDDGVPAGVLAIIKDTTQRVRTEQRLRIAQEAGGIGTFEWYPETGMLDVSDEYRRIWGLAPDVVVTDRLLIDLLHPDDRAKSGPAKLGQSNPLDYVEYRRIDARTGEVRWIARRGEVVSSPESGRRRFIGIAFDITDRKCAEAAVRESEARWRGLFEQMQEGFFVGEVIRDENGQINDFRFIELNPAFEKHSGLTTESAMGRSVREVIPGIEDTVLDTYAQVVDTGVPQIFEIQVAALADRWFEVRARKAGPDRFAALFVDISSRKLAEKAVAASEARFRNLAQSMPNHVWTALPDGRLDWFNDGVYRYSGASLGALDGDGWGSIVHPDDLQNAAEAWAAARHAGQQYEAEFRLRRHDGAYRWHIARAVSLRDTSGKIEKWIGTNTDIQEQKIAEAALADLAATLEQRVETRTSELLQTQDALRQSQKMESIGNLTGGVAHDFNNLLQVVSGNLQLLLNDVAGNDRAEQRIQNAMAGVARGSKLASQLLSFGRRQPLAPKVVNIGRLVRNLDDILRRSIGEAIEIETIVAGGLWNTHIDPGNVENAILNLAINARDAMGGSGKLTIEAGNAFLDADYAEAYSDVPPGQYVLLAVTDTGAGMAPETLEKVFEPFFTTKPEGRGTGLGLSMVYGFVKQSGGHIKIYSELGHGTTIKLYLPRSTQSEDAIVERDAGPITGGSETILVVEDDEAVRDTVVAILTDLGYRVLKARDAQSALTVIESGASIDLLFTDVVMPGTLKSPELARKAQERLPHLGVLFTSGYTENSIVHSGRLDEGVELLSKPYTREALARRIRHVLAMAPPRPPVAEVTVEAVDGGILPAGKQTILVCEDDWLIRASTVDMLEDQGHTVLEAADAKTALSILSERAVDVLVTDVGLPDMSGVMLAERAKALVPGLPVIFATGHSDVEGVIPGPNVQLVVKPFSGETLAAAIALVTRG</sequence>
<dbReference type="InterPro" id="IPR011006">
    <property type="entry name" value="CheY-like_superfamily"/>
</dbReference>
<dbReference type="SUPFAM" id="SSF47384">
    <property type="entry name" value="Homodimeric domain of signal transducing histidine kinase"/>
    <property type="match status" value="1"/>
</dbReference>
<dbReference type="PANTHER" id="PTHR43304">
    <property type="entry name" value="PHYTOCHROME-LIKE PROTEIN CPH1"/>
    <property type="match status" value="1"/>
</dbReference>
<accession>A0ABS4ERJ9</accession>
<feature type="domain" description="PAS" evidence="9">
    <location>
        <begin position="163"/>
        <end position="220"/>
    </location>
</feature>
<dbReference type="Pfam" id="PF13426">
    <property type="entry name" value="PAS_9"/>
    <property type="match status" value="1"/>
</dbReference>
<reference evidence="11 12" key="1">
    <citation type="submission" date="2021-03" db="EMBL/GenBank/DDBJ databases">
        <title>Genomic Encyclopedia of Type Strains, Phase IV (KMG-IV): sequencing the most valuable type-strain genomes for metagenomic binning, comparative biology and taxonomic classification.</title>
        <authorList>
            <person name="Goeker M."/>
        </authorList>
    </citation>
    <scope>NUCLEOTIDE SEQUENCE [LARGE SCALE GENOMIC DNA]</scope>
    <source>
        <strain evidence="11 12">DSM 26427</strain>
    </source>
</reference>
<dbReference type="InterPro" id="IPR001610">
    <property type="entry name" value="PAC"/>
</dbReference>
<evidence type="ECO:0000259" key="8">
    <source>
        <dbReference type="PROSITE" id="PS50110"/>
    </source>
</evidence>
<dbReference type="Pfam" id="PF08448">
    <property type="entry name" value="PAS_4"/>
    <property type="match status" value="1"/>
</dbReference>
<feature type="domain" description="Histidine kinase" evidence="7">
    <location>
        <begin position="579"/>
        <end position="802"/>
    </location>
</feature>
<dbReference type="CDD" id="cd16919">
    <property type="entry name" value="HATPase_CckA-like"/>
    <property type="match status" value="1"/>
</dbReference>
<dbReference type="EMBL" id="JAGGJV010000007">
    <property type="protein sequence ID" value="MBP1860555.1"/>
    <property type="molecule type" value="Genomic_DNA"/>
</dbReference>
<keyword evidence="4" id="KW-0808">Transferase</keyword>
<dbReference type="SUPFAM" id="SSF55785">
    <property type="entry name" value="PYP-like sensor domain (PAS domain)"/>
    <property type="match status" value="4"/>
</dbReference>
<evidence type="ECO:0000256" key="4">
    <source>
        <dbReference type="ARBA" id="ARBA00022679"/>
    </source>
</evidence>
<dbReference type="SMART" id="SM00091">
    <property type="entry name" value="PAS"/>
    <property type="match status" value="3"/>
</dbReference>
<dbReference type="InterPro" id="IPR005467">
    <property type="entry name" value="His_kinase_dom"/>
</dbReference>
<dbReference type="RefSeq" id="WP_234937458.1">
    <property type="nucleotide sequence ID" value="NZ_JAGGJV010000007.1"/>
</dbReference>
<evidence type="ECO:0000256" key="6">
    <source>
        <dbReference type="PROSITE-ProRule" id="PRU00169"/>
    </source>
</evidence>
<organism evidence="11 12">
    <name type="scientific">Rhizobium herbae</name>
    <dbReference type="NCBI Taxonomy" id="508661"/>
    <lineage>
        <taxon>Bacteria</taxon>
        <taxon>Pseudomonadati</taxon>
        <taxon>Pseudomonadota</taxon>
        <taxon>Alphaproteobacteria</taxon>
        <taxon>Hyphomicrobiales</taxon>
        <taxon>Rhizobiaceae</taxon>
        <taxon>Rhizobium/Agrobacterium group</taxon>
        <taxon>Rhizobium</taxon>
    </lineage>
</organism>
<dbReference type="SMART" id="SM00448">
    <property type="entry name" value="REC"/>
    <property type="match status" value="2"/>
</dbReference>
<dbReference type="InterPro" id="IPR013656">
    <property type="entry name" value="PAS_4"/>
</dbReference>
<dbReference type="Gene3D" id="1.10.287.130">
    <property type="match status" value="1"/>
</dbReference>
<dbReference type="EC" id="2.7.13.3" evidence="2"/>
<dbReference type="CDD" id="cd18161">
    <property type="entry name" value="REC_hyHK_blue-like"/>
    <property type="match status" value="1"/>
</dbReference>
<dbReference type="Gene3D" id="3.40.50.2300">
    <property type="match status" value="2"/>
</dbReference>
<dbReference type="CDD" id="cd00130">
    <property type="entry name" value="PAS"/>
    <property type="match status" value="3"/>
</dbReference>
<name>A0ABS4ERJ9_9HYPH</name>
<dbReference type="Gene3D" id="3.30.450.20">
    <property type="entry name" value="PAS domain"/>
    <property type="match status" value="4"/>
</dbReference>
<dbReference type="InterPro" id="IPR000014">
    <property type="entry name" value="PAS"/>
</dbReference>
<feature type="domain" description="PAC" evidence="10">
    <location>
        <begin position="489"/>
        <end position="541"/>
    </location>
</feature>
<dbReference type="NCBIfam" id="TIGR00229">
    <property type="entry name" value="sensory_box"/>
    <property type="match status" value="3"/>
</dbReference>
<evidence type="ECO:0000256" key="3">
    <source>
        <dbReference type="ARBA" id="ARBA00022553"/>
    </source>
</evidence>
<dbReference type="Pfam" id="PF08447">
    <property type="entry name" value="PAS_3"/>
    <property type="match status" value="2"/>
</dbReference>
<keyword evidence="5" id="KW-0418">Kinase</keyword>
<dbReference type="InterPro" id="IPR035965">
    <property type="entry name" value="PAS-like_dom_sf"/>
</dbReference>
<dbReference type="CDD" id="cd00082">
    <property type="entry name" value="HisKA"/>
    <property type="match status" value="1"/>
</dbReference>
<dbReference type="InterPro" id="IPR036890">
    <property type="entry name" value="HATPase_C_sf"/>
</dbReference>
<dbReference type="SMART" id="SM00387">
    <property type="entry name" value="HATPase_c"/>
    <property type="match status" value="1"/>
</dbReference>
<dbReference type="PROSITE" id="PS50109">
    <property type="entry name" value="HIS_KIN"/>
    <property type="match status" value="1"/>
</dbReference>
<dbReference type="Gene3D" id="2.10.70.100">
    <property type="match status" value="1"/>
</dbReference>
<dbReference type="Pfam" id="PF00072">
    <property type="entry name" value="Response_reg"/>
    <property type="match status" value="2"/>
</dbReference>
<dbReference type="InterPro" id="IPR003661">
    <property type="entry name" value="HisK_dim/P_dom"/>
</dbReference>
<dbReference type="PROSITE" id="PS50112">
    <property type="entry name" value="PAS"/>
    <property type="match status" value="2"/>
</dbReference>
<evidence type="ECO:0000313" key="12">
    <source>
        <dbReference type="Proteomes" id="UP000823786"/>
    </source>
</evidence>
<dbReference type="InterPro" id="IPR004358">
    <property type="entry name" value="Sig_transdc_His_kin-like_C"/>
</dbReference>
<dbReference type="InterPro" id="IPR003594">
    <property type="entry name" value="HATPase_dom"/>
</dbReference>
<comment type="caution">
    <text evidence="11">The sequence shown here is derived from an EMBL/GenBank/DDBJ whole genome shotgun (WGS) entry which is preliminary data.</text>
</comment>
<feature type="modified residue" description="4-aspartylphosphate" evidence="6">
    <location>
        <position position="872"/>
    </location>
</feature>
<evidence type="ECO:0000259" key="7">
    <source>
        <dbReference type="PROSITE" id="PS50109"/>
    </source>
</evidence>
<keyword evidence="3 6" id="KW-0597">Phosphoprotein</keyword>
<dbReference type="SMART" id="SM00086">
    <property type="entry name" value="PAC"/>
    <property type="match status" value="3"/>
</dbReference>
<dbReference type="InterPro" id="IPR001789">
    <property type="entry name" value="Sig_transdc_resp-reg_receiver"/>
</dbReference>
<dbReference type="PANTHER" id="PTHR43304:SF1">
    <property type="entry name" value="PAC DOMAIN-CONTAINING PROTEIN"/>
    <property type="match status" value="1"/>
</dbReference>
<evidence type="ECO:0000256" key="5">
    <source>
        <dbReference type="ARBA" id="ARBA00022777"/>
    </source>
</evidence>
<feature type="domain" description="PAC" evidence="10">
    <location>
        <begin position="235"/>
        <end position="288"/>
    </location>
</feature>
<dbReference type="InterPro" id="IPR036097">
    <property type="entry name" value="HisK_dim/P_sf"/>
</dbReference>
<dbReference type="SUPFAM" id="SSF52172">
    <property type="entry name" value="CheY-like"/>
    <property type="match status" value="2"/>
</dbReference>
<protein>
    <recommendedName>
        <fullName evidence="2">histidine kinase</fullName>
        <ecNumber evidence="2">2.7.13.3</ecNumber>
    </recommendedName>
</protein>
<feature type="domain" description="Response regulatory" evidence="8">
    <location>
        <begin position="966"/>
        <end position="1077"/>
    </location>
</feature>
<dbReference type="SMART" id="SM00388">
    <property type="entry name" value="HisKA"/>
    <property type="match status" value="1"/>
</dbReference>
<dbReference type="PROSITE" id="PS50110">
    <property type="entry name" value="RESPONSE_REGULATORY"/>
    <property type="match status" value="2"/>
</dbReference>
<dbReference type="SUPFAM" id="SSF55874">
    <property type="entry name" value="ATPase domain of HSP90 chaperone/DNA topoisomerase II/histidine kinase"/>
    <property type="match status" value="1"/>
</dbReference>
<feature type="domain" description="PAS" evidence="9">
    <location>
        <begin position="416"/>
        <end position="471"/>
    </location>
</feature>
<dbReference type="Gene3D" id="3.30.565.10">
    <property type="entry name" value="Histidine kinase-like ATPase, C-terminal domain"/>
    <property type="match status" value="1"/>
</dbReference>
<feature type="domain" description="PAC" evidence="10">
    <location>
        <begin position="116"/>
        <end position="169"/>
    </location>
</feature>